<gene>
    <name evidence="5" type="ORF">MPSYJ_13200</name>
</gene>
<dbReference type="RefSeq" id="WP_163720980.1">
    <property type="nucleotide sequence ID" value="NZ_AP022574.1"/>
</dbReference>
<accession>A0A7I7M926</accession>
<keyword evidence="3" id="KW-0406">Ion transport</keyword>
<sequence length="216" mass="24127">MAGILHAPPGRAGRLWLQHRLSTAQRGADLLDQKLRILRAERERLTLQRDRTATAWEAASREADAWLLRGVLLGGEQSLRLAAAPLPAEVRIIWEQSMGVRYPAEATCTMPEPSLDAPPAGNAALVAARDCYRRALQLAVEQAANETAVRVLEAQETATRRRLRAIEDRWIPRLQEALAELQFKLEEEEHTDGVRLRWAAGNPTGAQRDGRREGRP</sequence>
<protein>
    <recommendedName>
        <fullName evidence="7">V-type ATPase, D subunit</fullName>
    </recommendedName>
</protein>
<keyword evidence="2" id="KW-0813">Transport</keyword>
<evidence type="ECO:0000256" key="4">
    <source>
        <dbReference type="SAM" id="MobiDB-lite"/>
    </source>
</evidence>
<dbReference type="Proteomes" id="UP000466514">
    <property type="component" value="Chromosome"/>
</dbReference>
<feature type="region of interest" description="Disordered" evidence="4">
    <location>
        <begin position="188"/>
        <end position="216"/>
    </location>
</feature>
<dbReference type="EMBL" id="AP022574">
    <property type="protein sequence ID" value="BBX67859.1"/>
    <property type="molecule type" value="Genomic_DNA"/>
</dbReference>
<dbReference type="GO" id="GO:0046961">
    <property type="term" value="F:proton-transporting ATPase activity, rotational mechanism"/>
    <property type="evidence" value="ECO:0007669"/>
    <property type="project" value="InterPro"/>
</dbReference>
<dbReference type="KEGG" id="mpsc:MPSYJ_13200"/>
<evidence type="ECO:0000313" key="5">
    <source>
        <dbReference type="EMBL" id="BBX67859.1"/>
    </source>
</evidence>
<dbReference type="AlphaFoldDB" id="A0A7I7M926"/>
<proteinExistence type="inferred from homology"/>
<reference evidence="5 6" key="1">
    <citation type="journal article" date="2019" name="Emerg. Microbes Infect.">
        <title>Comprehensive subspecies identification of 175 nontuberculous mycobacteria species based on 7547 genomic profiles.</title>
        <authorList>
            <person name="Matsumoto Y."/>
            <person name="Kinjo T."/>
            <person name="Motooka D."/>
            <person name="Nabeya D."/>
            <person name="Jung N."/>
            <person name="Uechi K."/>
            <person name="Horii T."/>
            <person name="Iida T."/>
            <person name="Fujita J."/>
            <person name="Nakamura S."/>
        </authorList>
    </citation>
    <scope>NUCLEOTIDE SEQUENCE [LARGE SCALE GENOMIC DNA]</scope>
    <source>
        <strain evidence="5 6">JCM 13323</strain>
    </source>
</reference>
<dbReference type="PANTHER" id="PTHR11671">
    <property type="entry name" value="V-TYPE ATP SYNTHASE SUBUNIT D"/>
    <property type="match status" value="1"/>
</dbReference>
<evidence type="ECO:0000256" key="3">
    <source>
        <dbReference type="ARBA" id="ARBA00023065"/>
    </source>
</evidence>
<evidence type="ECO:0008006" key="7">
    <source>
        <dbReference type="Google" id="ProtNLM"/>
    </source>
</evidence>
<dbReference type="Pfam" id="PF01813">
    <property type="entry name" value="ATP-synt_D"/>
    <property type="match status" value="1"/>
</dbReference>
<organism evidence="5 6">
    <name type="scientific">Mycolicibacterium psychrotolerans</name>
    <dbReference type="NCBI Taxonomy" id="216929"/>
    <lineage>
        <taxon>Bacteria</taxon>
        <taxon>Bacillati</taxon>
        <taxon>Actinomycetota</taxon>
        <taxon>Actinomycetes</taxon>
        <taxon>Mycobacteriales</taxon>
        <taxon>Mycobacteriaceae</taxon>
        <taxon>Mycolicibacterium</taxon>
    </lineage>
</organism>
<evidence type="ECO:0000256" key="2">
    <source>
        <dbReference type="ARBA" id="ARBA00022448"/>
    </source>
</evidence>
<evidence type="ECO:0000313" key="6">
    <source>
        <dbReference type="Proteomes" id="UP000466514"/>
    </source>
</evidence>
<dbReference type="InterPro" id="IPR002699">
    <property type="entry name" value="V_ATPase_D"/>
</dbReference>
<dbReference type="Gene3D" id="1.10.287.3240">
    <property type="match status" value="1"/>
</dbReference>
<comment type="similarity">
    <text evidence="1">Belongs to the V-ATPase D subunit family.</text>
</comment>
<keyword evidence="6" id="KW-1185">Reference proteome</keyword>
<evidence type="ECO:0000256" key="1">
    <source>
        <dbReference type="ARBA" id="ARBA00005850"/>
    </source>
</evidence>
<name>A0A7I7M926_9MYCO</name>